<name>A0A4Q4MRD7_9PLEO</name>
<feature type="region of interest" description="Disordered" evidence="1">
    <location>
        <begin position="564"/>
        <end position="613"/>
    </location>
</feature>
<dbReference type="GO" id="GO:0004674">
    <property type="term" value="F:protein serine/threonine kinase activity"/>
    <property type="evidence" value="ECO:0007669"/>
    <property type="project" value="TreeGrafter"/>
</dbReference>
<dbReference type="InterPro" id="IPR000719">
    <property type="entry name" value="Prot_kinase_dom"/>
</dbReference>
<feature type="region of interest" description="Disordered" evidence="1">
    <location>
        <begin position="625"/>
        <end position="792"/>
    </location>
</feature>
<evidence type="ECO:0000259" key="2">
    <source>
        <dbReference type="PROSITE" id="PS50011"/>
    </source>
</evidence>
<evidence type="ECO:0000313" key="3">
    <source>
        <dbReference type="EMBL" id="RYN58193.1"/>
    </source>
</evidence>
<dbReference type="EMBL" id="PDXA01000005">
    <property type="protein sequence ID" value="RYN58193.1"/>
    <property type="molecule type" value="Genomic_DNA"/>
</dbReference>
<dbReference type="Gene3D" id="1.10.510.10">
    <property type="entry name" value="Transferase(Phosphotransferase) domain 1"/>
    <property type="match status" value="1"/>
</dbReference>
<feature type="compositionally biased region" description="Polar residues" evidence="1">
    <location>
        <begin position="684"/>
        <end position="699"/>
    </location>
</feature>
<feature type="domain" description="Protein kinase" evidence="2">
    <location>
        <begin position="188"/>
        <end position="530"/>
    </location>
</feature>
<feature type="compositionally biased region" description="Polar residues" evidence="1">
    <location>
        <begin position="564"/>
        <end position="583"/>
    </location>
</feature>
<dbReference type="SMART" id="SM00220">
    <property type="entry name" value="S_TKc"/>
    <property type="match status" value="1"/>
</dbReference>
<evidence type="ECO:0000313" key="4">
    <source>
        <dbReference type="Proteomes" id="UP000292402"/>
    </source>
</evidence>
<feature type="compositionally biased region" description="Polar residues" evidence="1">
    <location>
        <begin position="729"/>
        <end position="744"/>
    </location>
</feature>
<sequence>MMASPSQTPPSQTLNEFLDLLEREWTLPVACQDQCHPPETCSCLRHIVHVEALRAWWMRTTSETAGYTRLRRILDDLEPADHQLFPVEQKWLSGDYSCLTVFSLLLKQGRHYLINAFHDAGMNDKNLEYETQNSDSSLRRSLAKVANRGDIDRILEDFQRERWAYCPLKLEMHMDRYLQSTRIIPPFCRKIKLGEKGGTASIYWVTVQERLVTDDSLKNAIQDSAYHDEDFGKCYQMVLKTYSGKHESAYDSEKKAFSGLKLNKSVPIVGYLGCYTHEYGEGPDAGKTYNLLLEWGERDLYEAWEDEKNVPPVRAEEIILFWKSLFEIADAIRHIHNLEVRRVKGKSLMFNGWHADIKPDNILSVRGRLKLADFGFSRFSPAVRSRNESVPTDFIEGFTDTYGAPEVSRKVPNGTLSGVTQSIDIWSFGCVLSVAATWIVLGFSGVRQFEELRQLLPANRIGHKTYDRFHDGFDVLPEIKKWHNFLRGHIRSSDTATTKVLDLVELKMLQTDTRNRIDTDDLCIEFESLLESATRGISKLRTNSKDTDDIVLRALLNVEQVAQTQRSSEQTINPLQQRLNTTADVAPLDPRQRASLQIHKEERRKSRLLGQTPFRREILERELRSRSSTITEENNTSNKDLHSGDTTESPIQETSLDNLYPPSGISNGVTRGSGGASVHYDPANDQNLRSPHTPSTSPLRSKYVSRLPLDVSHEIGRARSFDSEHTEIPDNSGNQMRSLQSAGQDNGAHPKPTHYATDPSRSQRHTELFFLDPSGPSSAPASISRSDDPSKRGIQAANLNQIANAQTHYGASSDFTQFDHHTDGHGFGSGSASRHVPLIQTPLPNHQTRGARYDPPNHVESVHEMPLKSSPNIGDAKHHDPNPVNPPTNTPLGGLRILSDPALIGHEQHGHVTPTSCEKLPYEVYDLPYDICRQRKILEQETRKGVRARLKGKFGLEDRRPDSDLAPIFSVARDLVLVIDNGATMFRHFPIAKFVAETLAKKAAGLDKDGIDVFFTVDGDVHNRKSLVGDSGRQQLRAAMVEATPDNNDHDDHKESQTDMLEIFRKIAEGWRAKGKPATTLLVLTDGLWKDTNTDEFDKHIIKVAQEATQATSRRTGNRPFSIQFIRFGDEGYKRLCELDDVLCKENMVRDIVDHCSWRTSVDKMIKGSIEGFHDQDDNDEKDMKYHYQDLVALFKSYNDLHHVQERSSTLLSPLSPSPSLARTFSLVSNSSNREKHRSMPEPSPPRGGSHRKVFSQ</sequence>
<organism evidence="3 4">
    <name type="scientific">Alternaria tenuissima</name>
    <dbReference type="NCBI Taxonomy" id="119927"/>
    <lineage>
        <taxon>Eukaryota</taxon>
        <taxon>Fungi</taxon>
        <taxon>Dikarya</taxon>
        <taxon>Ascomycota</taxon>
        <taxon>Pezizomycotina</taxon>
        <taxon>Dothideomycetes</taxon>
        <taxon>Pleosporomycetidae</taxon>
        <taxon>Pleosporales</taxon>
        <taxon>Pleosporineae</taxon>
        <taxon>Pleosporaceae</taxon>
        <taxon>Alternaria</taxon>
        <taxon>Alternaria sect. Alternaria</taxon>
        <taxon>Alternaria alternata complex</taxon>
    </lineage>
</organism>
<accession>A0A4Q4MRD7</accession>
<dbReference type="PROSITE" id="PS50011">
    <property type="entry name" value="PROTEIN_KINASE_DOM"/>
    <property type="match status" value="1"/>
</dbReference>
<proteinExistence type="predicted"/>
<dbReference type="AlphaFoldDB" id="A0A4Q4MRD7"/>
<evidence type="ECO:0000256" key="1">
    <source>
        <dbReference type="SAM" id="MobiDB-lite"/>
    </source>
</evidence>
<dbReference type="InterPro" id="IPR011009">
    <property type="entry name" value="Kinase-like_dom_sf"/>
</dbReference>
<feature type="compositionally biased region" description="Low complexity" evidence="1">
    <location>
        <begin position="772"/>
        <end position="784"/>
    </location>
</feature>
<protein>
    <recommendedName>
        <fullName evidence="2">Protein kinase domain-containing protein</fullName>
    </recommendedName>
</protein>
<feature type="compositionally biased region" description="Polar residues" evidence="1">
    <location>
        <begin position="646"/>
        <end position="657"/>
    </location>
</feature>
<gene>
    <name evidence="3" type="ORF">AA0114_g2152</name>
</gene>
<dbReference type="Proteomes" id="UP000292402">
    <property type="component" value="Unassembled WGS sequence"/>
</dbReference>
<dbReference type="SUPFAM" id="SSF56112">
    <property type="entry name" value="Protein kinase-like (PK-like)"/>
    <property type="match status" value="1"/>
</dbReference>
<dbReference type="Pfam" id="PF00069">
    <property type="entry name" value="Pkinase"/>
    <property type="match status" value="1"/>
</dbReference>
<feature type="region of interest" description="Disordered" evidence="1">
    <location>
        <begin position="1227"/>
        <end position="1257"/>
    </location>
</feature>
<dbReference type="GO" id="GO:0005524">
    <property type="term" value="F:ATP binding"/>
    <property type="evidence" value="ECO:0007669"/>
    <property type="project" value="InterPro"/>
</dbReference>
<reference evidence="4" key="1">
    <citation type="journal article" date="2019" name="bioRxiv">
        <title>Genomics, evolutionary history and diagnostics of the Alternaria alternata species group including apple and Asian pear pathotypes.</title>
        <authorList>
            <person name="Armitage A.D."/>
            <person name="Cockerton H.M."/>
            <person name="Sreenivasaprasad S."/>
            <person name="Woodhall J.W."/>
            <person name="Lane C.R."/>
            <person name="Harrison R.J."/>
            <person name="Clarkson J.P."/>
        </authorList>
    </citation>
    <scope>NUCLEOTIDE SEQUENCE [LARGE SCALE GENOMIC DNA]</scope>
    <source>
        <strain evidence="4">FERA 1082</strain>
    </source>
</reference>
<dbReference type="PANTHER" id="PTHR24359:SF1">
    <property type="entry name" value="INHIBITOR OF NUCLEAR FACTOR KAPPA-B KINASE EPSILON SUBUNIT HOMOLOG 1-RELATED"/>
    <property type="match status" value="1"/>
</dbReference>
<comment type="caution">
    <text evidence="3">The sequence shown here is derived from an EMBL/GenBank/DDBJ whole genome shotgun (WGS) entry which is preliminary data.</text>
</comment>
<feature type="compositionally biased region" description="Basic and acidic residues" evidence="1">
    <location>
        <begin position="711"/>
        <end position="728"/>
    </location>
</feature>
<dbReference type="PANTHER" id="PTHR24359">
    <property type="entry name" value="SERINE/THREONINE-PROTEIN KINASE SBK1"/>
    <property type="match status" value="1"/>
</dbReference>
<feature type="region of interest" description="Disordered" evidence="1">
    <location>
        <begin position="868"/>
        <end position="890"/>
    </location>
</feature>
<feature type="region of interest" description="Disordered" evidence="1">
    <location>
        <begin position="814"/>
        <end position="834"/>
    </location>
</feature>